<feature type="transmembrane region" description="Helical" evidence="5">
    <location>
        <begin position="80"/>
        <end position="102"/>
    </location>
</feature>
<evidence type="ECO:0000256" key="5">
    <source>
        <dbReference type="SAM" id="Phobius"/>
    </source>
</evidence>
<feature type="transmembrane region" description="Helical" evidence="5">
    <location>
        <begin position="255"/>
        <end position="276"/>
    </location>
</feature>
<keyword evidence="3 5" id="KW-1133">Transmembrane helix</keyword>
<feature type="transmembrane region" description="Helical" evidence="5">
    <location>
        <begin position="373"/>
        <end position="395"/>
    </location>
</feature>
<reference evidence="7 8" key="1">
    <citation type="journal article" date="2019" name="Int. J. Syst. Evol. Microbiol.">
        <title>The Global Catalogue of Microorganisms (GCM) 10K type strain sequencing project: providing services to taxonomists for standard genome sequencing and annotation.</title>
        <authorList>
            <consortium name="The Broad Institute Genomics Platform"/>
            <consortium name="The Broad Institute Genome Sequencing Center for Infectious Disease"/>
            <person name="Wu L."/>
            <person name="Ma J."/>
        </authorList>
    </citation>
    <scope>NUCLEOTIDE SEQUENCE [LARGE SCALE GENOMIC DNA]</scope>
    <source>
        <strain evidence="7 8">IBRC-M 10256</strain>
    </source>
</reference>
<dbReference type="GO" id="GO:0016020">
    <property type="term" value="C:membrane"/>
    <property type="evidence" value="ECO:0007669"/>
    <property type="project" value="UniProtKB-SubCell"/>
</dbReference>
<evidence type="ECO:0000256" key="3">
    <source>
        <dbReference type="ARBA" id="ARBA00022989"/>
    </source>
</evidence>
<accession>A0ABD5NM28</accession>
<gene>
    <name evidence="7" type="ORF">ACFOUR_06970</name>
</gene>
<comment type="subcellular location">
    <subcellularLocation>
        <location evidence="1">Membrane</location>
        <topology evidence="1">Multi-pass membrane protein</topology>
    </subcellularLocation>
</comment>
<feature type="transmembrane region" description="Helical" evidence="5">
    <location>
        <begin position="344"/>
        <end position="366"/>
    </location>
</feature>
<keyword evidence="8" id="KW-1185">Reference proteome</keyword>
<proteinExistence type="predicted"/>
<dbReference type="RefSeq" id="WP_256530798.1">
    <property type="nucleotide sequence ID" value="NZ_CP101824.1"/>
</dbReference>
<dbReference type="GO" id="GO:0016874">
    <property type="term" value="F:ligase activity"/>
    <property type="evidence" value="ECO:0007669"/>
    <property type="project" value="UniProtKB-KW"/>
</dbReference>
<feature type="domain" description="O-antigen ligase-related" evidence="6">
    <location>
        <begin position="209"/>
        <end position="352"/>
    </location>
</feature>
<keyword evidence="7" id="KW-0436">Ligase</keyword>
<sequence length="444" mass="47487">MDSFHAGLGPGNASPSETATDRRPFLVMLVAFSLFPSVYVGADRLAVVESLSPVNPYYVVIVGATVAAVLAFFRDGDRYSLSLLVLLAAVAFVAWATLSLQWTVGTGAYPRYKLVRMIVFDTLLLWFGLVVALSRRRLVAFGLVMGLVGAWLAAEAVYAGTILETDAFATVGSESYLTHGRAIGFAVPLCLYVFGSSARFAVRLLAGVLALAGIVGVLAAGGRGPFVALVVALAVFVGIEFSSALFDRRTDRRGVFAAGGATATVTVAAVLVVRAAGWTPWTIRRLVIVFRDSATETRLFMLREAFGFWLERPLVGHGIGSYAVLTETVHEYPHNVVVETLAELGLVGFALACLVVVPPVVVTVLARFRGGDALYSAALAVFVFAFVNACFSFDLQSNRQLFFAIGLLSIAWTDSMREPHTGVADVMQGVTHTMAAASNRLRDR</sequence>
<evidence type="ECO:0000313" key="7">
    <source>
        <dbReference type="EMBL" id="MFC3958113.1"/>
    </source>
</evidence>
<evidence type="ECO:0000256" key="4">
    <source>
        <dbReference type="ARBA" id="ARBA00023136"/>
    </source>
</evidence>
<dbReference type="InterPro" id="IPR007016">
    <property type="entry name" value="O-antigen_ligase-rel_domated"/>
</dbReference>
<evidence type="ECO:0000313" key="8">
    <source>
        <dbReference type="Proteomes" id="UP001595846"/>
    </source>
</evidence>
<dbReference type="PANTHER" id="PTHR37422">
    <property type="entry name" value="TEICHURONIC ACID BIOSYNTHESIS PROTEIN TUAE"/>
    <property type="match status" value="1"/>
</dbReference>
<feature type="transmembrane region" description="Helical" evidence="5">
    <location>
        <begin position="114"/>
        <end position="133"/>
    </location>
</feature>
<organism evidence="7 8">
    <name type="scientific">Halovivax cerinus</name>
    <dbReference type="NCBI Taxonomy" id="1487865"/>
    <lineage>
        <taxon>Archaea</taxon>
        <taxon>Methanobacteriati</taxon>
        <taxon>Methanobacteriota</taxon>
        <taxon>Stenosarchaea group</taxon>
        <taxon>Halobacteria</taxon>
        <taxon>Halobacteriales</taxon>
        <taxon>Natrialbaceae</taxon>
        <taxon>Halovivax</taxon>
    </lineage>
</organism>
<evidence type="ECO:0000256" key="1">
    <source>
        <dbReference type="ARBA" id="ARBA00004141"/>
    </source>
</evidence>
<dbReference type="GeneID" id="73903497"/>
<feature type="transmembrane region" description="Helical" evidence="5">
    <location>
        <begin position="175"/>
        <end position="194"/>
    </location>
</feature>
<feature type="transmembrane region" description="Helical" evidence="5">
    <location>
        <begin position="25"/>
        <end position="42"/>
    </location>
</feature>
<dbReference type="InterPro" id="IPR051533">
    <property type="entry name" value="WaaL-like"/>
</dbReference>
<name>A0ABD5NM28_9EURY</name>
<dbReference type="AlphaFoldDB" id="A0ABD5NM28"/>
<feature type="transmembrane region" description="Helical" evidence="5">
    <location>
        <begin position="226"/>
        <end position="246"/>
    </location>
</feature>
<feature type="transmembrane region" description="Helical" evidence="5">
    <location>
        <begin position="54"/>
        <end position="73"/>
    </location>
</feature>
<feature type="transmembrane region" description="Helical" evidence="5">
    <location>
        <begin position="140"/>
        <end position="163"/>
    </location>
</feature>
<keyword evidence="2 5" id="KW-0812">Transmembrane</keyword>
<dbReference type="Proteomes" id="UP001595846">
    <property type="component" value="Unassembled WGS sequence"/>
</dbReference>
<evidence type="ECO:0000256" key="2">
    <source>
        <dbReference type="ARBA" id="ARBA00022692"/>
    </source>
</evidence>
<evidence type="ECO:0000259" key="6">
    <source>
        <dbReference type="Pfam" id="PF04932"/>
    </source>
</evidence>
<dbReference type="EMBL" id="JBHSAQ010000002">
    <property type="protein sequence ID" value="MFC3958113.1"/>
    <property type="molecule type" value="Genomic_DNA"/>
</dbReference>
<feature type="transmembrane region" description="Helical" evidence="5">
    <location>
        <begin position="201"/>
        <end position="220"/>
    </location>
</feature>
<comment type="caution">
    <text evidence="7">The sequence shown here is derived from an EMBL/GenBank/DDBJ whole genome shotgun (WGS) entry which is preliminary data.</text>
</comment>
<dbReference type="PANTHER" id="PTHR37422:SF13">
    <property type="entry name" value="LIPOPOLYSACCHARIDE BIOSYNTHESIS PROTEIN PA4999-RELATED"/>
    <property type="match status" value="1"/>
</dbReference>
<dbReference type="Pfam" id="PF04932">
    <property type="entry name" value="Wzy_C"/>
    <property type="match status" value="1"/>
</dbReference>
<keyword evidence="4 5" id="KW-0472">Membrane</keyword>
<protein>
    <submittedName>
        <fullName evidence="7">O-antigen ligase family protein</fullName>
    </submittedName>
</protein>